<reference evidence="1 2" key="1">
    <citation type="journal article" date="2023" name="IMA Fungus">
        <title>Comparative genomic study of the Penicillium genus elucidates a diverse pangenome and 15 lateral gene transfer events.</title>
        <authorList>
            <person name="Petersen C."/>
            <person name="Sorensen T."/>
            <person name="Nielsen M.R."/>
            <person name="Sondergaard T.E."/>
            <person name="Sorensen J.L."/>
            <person name="Fitzpatrick D.A."/>
            <person name="Frisvad J.C."/>
            <person name="Nielsen K.L."/>
        </authorList>
    </citation>
    <scope>NUCLEOTIDE SEQUENCE [LARGE SCALE GENOMIC DNA]</scope>
    <source>
        <strain evidence="1 2">IBT 35679</strain>
    </source>
</reference>
<keyword evidence="2" id="KW-1185">Reference proteome</keyword>
<organism evidence="1 2">
    <name type="scientific">Penicillium frequentans</name>
    <dbReference type="NCBI Taxonomy" id="3151616"/>
    <lineage>
        <taxon>Eukaryota</taxon>
        <taxon>Fungi</taxon>
        <taxon>Dikarya</taxon>
        <taxon>Ascomycota</taxon>
        <taxon>Pezizomycotina</taxon>
        <taxon>Eurotiomycetes</taxon>
        <taxon>Eurotiomycetidae</taxon>
        <taxon>Eurotiales</taxon>
        <taxon>Aspergillaceae</taxon>
        <taxon>Penicillium</taxon>
    </lineage>
</organism>
<accession>A0AAD6G8P4</accession>
<sequence>MTASPQEFHANNSRVYMSEPYNRLVIGRRSKDQGSYKIPVLEQANGIQRTSNPYCATLPMNIHHLLQRQYIPSSTFWQRYPDTKEKQFWVGVDMDLLYLAPRTQEEFIGCLIHAFDNHQFYVCQDPEQSPCVDRGFWMQIRGYFPGPGYDLIEKSAKRHVDLLVQLIEASYQAEVMWS</sequence>
<gene>
    <name evidence="1" type="ORF">N7494_010408</name>
</gene>
<comment type="caution">
    <text evidence="1">The sequence shown here is derived from an EMBL/GenBank/DDBJ whole genome shotgun (WGS) entry which is preliminary data.</text>
</comment>
<proteinExistence type="predicted"/>
<dbReference type="Proteomes" id="UP001220324">
    <property type="component" value="Unassembled WGS sequence"/>
</dbReference>
<evidence type="ECO:0000313" key="2">
    <source>
        <dbReference type="Proteomes" id="UP001220324"/>
    </source>
</evidence>
<name>A0AAD6G8P4_9EURO</name>
<dbReference type="AlphaFoldDB" id="A0AAD6G8P4"/>
<protein>
    <submittedName>
        <fullName evidence="1">Uncharacterized protein</fullName>
    </submittedName>
</protein>
<dbReference type="EMBL" id="JAQIZZ010000008">
    <property type="protein sequence ID" value="KAJ5523758.1"/>
    <property type="molecule type" value="Genomic_DNA"/>
</dbReference>
<evidence type="ECO:0000313" key="1">
    <source>
        <dbReference type="EMBL" id="KAJ5523758.1"/>
    </source>
</evidence>